<feature type="compositionally biased region" description="Basic and acidic residues" evidence="1">
    <location>
        <begin position="436"/>
        <end position="448"/>
    </location>
</feature>
<dbReference type="PROSITE" id="PS00018">
    <property type="entry name" value="EF_HAND_1"/>
    <property type="match status" value="1"/>
</dbReference>
<organism evidence="2 3">
    <name type="scientific">Verruconis gallopava</name>
    <dbReference type="NCBI Taxonomy" id="253628"/>
    <lineage>
        <taxon>Eukaryota</taxon>
        <taxon>Fungi</taxon>
        <taxon>Dikarya</taxon>
        <taxon>Ascomycota</taxon>
        <taxon>Pezizomycotina</taxon>
        <taxon>Dothideomycetes</taxon>
        <taxon>Pleosporomycetidae</taxon>
        <taxon>Venturiales</taxon>
        <taxon>Sympoventuriaceae</taxon>
        <taxon>Verruconis</taxon>
    </lineage>
</organism>
<evidence type="ECO:0008006" key="4">
    <source>
        <dbReference type="Google" id="ProtNLM"/>
    </source>
</evidence>
<dbReference type="OrthoDB" id="5339776at2759"/>
<keyword evidence="3" id="KW-1185">Reference proteome</keyword>
<gene>
    <name evidence="2" type="ORF">PV09_03718</name>
</gene>
<feature type="region of interest" description="Disordered" evidence="1">
    <location>
        <begin position="427"/>
        <end position="449"/>
    </location>
</feature>
<evidence type="ECO:0000313" key="3">
    <source>
        <dbReference type="Proteomes" id="UP000053259"/>
    </source>
</evidence>
<dbReference type="InterPro" id="IPR025040">
    <property type="entry name" value="DUF3984"/>
</dbReference>
<dbReference type="HOGENOM" id="CLU_040208_1_0_1"/>
<dbReference type="VEuPathDB" id="FungiDB:PV09_03718"/>
<dbReference type="Proteomes" id="UP000053259">
    <property type="component" value="Unassembled WGS sequence"/>
</dbReference>
<dbReference type="EMBL" id="KN847538">
    <property type="protein sequence ID" value="KIW05167.1"/>
    <property type="molecule type" value="Genomic_DNA"/>
</dbReference>
<name>A0A0D1YWS7_9PEZI</name>
<evidence type="ECO:0000313" key="2">
    <source>
        <dbReference type="EMBL" id="KIW05167.1"/>
    </source>
</evidence>
<accession>A0A0D1YWS7</accession>
<reference evidence="2 3" key="1">
    <citation type="submission" date="2015-01" db="EMBL/GenBank/DDBJ databases">
        <title>The Genome Sequence of Ochroconis gallopava CBS43764.</title>
        <authorList>
            <consortium name="The Broad Institute Genomics Platform"/>
            <person name="Cuomo C."/>
            <person name="de Hoog S."/>
            <person name="Gorbushina A."/>
            <person name="Stielow B."/>
            <person name="Teixiera M."/>
            <person name="Abouelleil A."/>
            <person name="Chapman S.B."/>
            <person name="Priest M."/>
            <person name="Young S.K."/>
            <person name="Wortman J."/>
            <person name="Nusbaum C."/>
            <person name="Birren B."/>
        </authorList>
    </citation>
    <scope>NUCLEOTIDE SEQUENCE [LARGE SCALE GENOMIC DNA]</scope>
    <source>
        <strain evidence="2 3">CBS 43764</strain>
    </source>
</reference>
<feature type="compositionally biased region" description="Low complexity" evidence="1">
    <location>
        <begin position="141"/>
        <end position="152"/>
    </location>
</feature>
<feature type="region of interest" description="Disordered" evidence="1">
    <location>
        <begin position="132"/>
        <end position="165"/>
    </location>
</feature>
<dbReference type="InterPro" id="IPR018247">
    <property type="entry name" value="EF_Hand_1_Ca_BS"/>
</dbReference>
<dbReference type="AlphaFoldDB" id="A0A0D1YWS7"/>
<protein>
    <recommendedName>
        <fullName evidence="4">EF-hand domain-containing protein</fullName>
    </recommendedName>
</protein>
<dbReference type="STRING" id="253628.A0A0D1YWS7"/>
<dbReference type="GeneID" id="27311691"/>
<evidence type="ECO:0000256" key="1">
    <source>
        <dbReference type="SAM" id="MobiDB-lite"/>
    </source>
</evidence>
<sequence>MRDPRPIRPPSPLPRGYLQARCSSQSLRLPQQFFAAVLDLEIQLANQLFLTKAAANRKKKASISLLPPREARVEAMDVQPAHRSRRSFPNLQHLSLAPLSSRFPLDGDDFEAEPDHDADRIRLSYIQGKSAPTTPSILAESRNSSRPRSASKSAKRRSAHGHEHYFSPDLRFEDMHLPKAKSAVGLVDAAAGGRLHHARRATGEGTLSPMHTRHVPRESKSSNDDDEWLHRAGMIMSAEARENKGQSWLVSRDSSTSLVAYTMSGEHLDDDVQGAPTSPYLSRTQSHIASHVASRVGSRAPSARTSRRGSLAAGGSRVGFMTSMDGKTPGSVVASEGYFDDVADIAEPDFVDPDEDGIVDDEEVSRLAKQKSFGFGRLIDRMVGFSLFNVDEDAEEVEDDESELSKEEALKRKQAALKRRREELAKAAESSAYATRRADQIEPAKQGEEGGWQDAAWLLSVASKVLY</sequence>
<proteinExistence type="predicted"/>
<feature type="region of interest" description="Disordered" evidence="1">
    <location>
        <begin position="198"/>
        <end position="225"/>
    </location>
</feature>
<dbReference type="InParanoid" id="A0A0D1YWS7"/>
<feature type="region of interest" description="Disordered" evidence="1">
    <location>
        <begin position="295"/>
        <end position="314"/>
    </location>
</feature>
<dbReference type="Pfam" id="PF13136">
    <property type="entry name" value="DUF3984"/>
    <property type="match status" value="1"/>
</dbReference>
<dbReference type="RefSeq" id="XP_016215036.1">
    <property type="nucleotide sequence ID" value="XM_016356947.1"/>
</dbReference>